<dbReference type="Proteomes" id="UP000683360">
    <property type="component" value="Unassembled WGS sequence"/>
</dbReference>
<feature type="signal peptide" evidence="1">
    <location>
        <begin position="1"/>
        <end position="16"/>
    </location>
</feature>
<name>A0A8S3UHT3_MYTED</name>
<keyword evidence="4" id="KW-1185">Reference proteome</keyword>
<dbReference type="Gene3D" id="2.60.120.40">
    <property type="match status" value="1"/>
</dbReference>
<dbReference type="Pfam" id="PF00386">
    <property type="entry name" value="C1q"/>
    <property type="match status" value="1"/>
</dbReference>
<feature type="chain" id="PRO_5035918950" description="C1q domain-containing protein" evidence="1">
    <location>
        <begin position="17"/>
        <end position="303"/>
    </location>
</feature>
<dbReference type="OrthoDB" id="6125078at2759"/>
<feature type="domain" description="C1q" evidence="2">
    <location>
        <begin position="150"/>
        <end position="256"/>
    </location>
</feature>
<reference evidence="3" key="1">
    <citation type="submission" date="2021-03" db="EMBL/GenBank/DDBJ databases">
        <authorList>
            <person name="Bekaert M."/>
        </authorList>
    </citation>
    <scope>NUCLEOTIDE SEQUENCE</scope>
</reference>
<evidence type="ECO:0000256" key="1">
    <source>
        <dbReference type="SAM" id="SignalP"/>
    </source>
</evidence>
<comment type="caution">
    <text evidence="3">The sequence shown here is derived from an EMBL/GenBank/DDBJ whole genome shotgun (WGS) entry which is preliminary data.</text>
</comment>
<evidence type="ECO:0000313" key="3">
    <source>
        <dbReference type="EMBL" id="CAG2240765.1"/>
    </source>
</evidence>
<dbReference type="EMBL" id="CAJPWZ010002572">
    <property type="protein sequence ID" value="CAG2240765.1"/>
    <property type="molecule type" value="Genomic_DNA"/>
</dbReference>
<accession>A0A8S3UHT3</accession>
<sequence>MMRHITVLVVFPLAFGFLLDTKTPQNLSSQFITASEFFAAKTGLQNGIEESPTDTKKETNQSDEILHKYQELSENYTALHKRFDVLQANQISQIDKLSKYEIKVNEHVREILVLKDSEIHQNARVNTSIAKIQQQINKSSAKVAMTACIRSSSTLSGRSVVKFDDIRTNIGISNVSSFRNSGKFTSESEGLYLVFSWIVSDVNDAQFAIYCNGNSLARVYVTSNGDTGNANVGTATAVVAVELKAGDIVWVQTKIGIFVVTMDSDDCGKAIDIYDKEYIIFAKEAMTTSNPELRLCYYDSFWL</sequence>
<evidence type="ECO:0000259" key="2">
    <source>
        <dbReference type="Pfam" id="PF00386"/>
    </source>
</evidence>
<proteinExistence type="predicted"/>
<organism evidence="3 4">
    <name type="scientific">Mytilus edulis</name>
    <name type="common">Blue mussel</name>
    <dbReference type="NCBI Taxonomy" id="6550"/>
    <lineage>
        <taxon>Eukaryota</taxon>
        <taxon>Metazoa</taxon>
        <taxon>Spiralia</taxon>
        <taxon>Lophotrochozoa</taxon>
        <taxon>Mollusca</taxon>
        <taxon>Bivalvia</taxon>
        <taxon>Autobranchia</taxon>
        <taxon>Pteriomorphia</taxon>
        <taxon>Mytilida</taxon>
        <taxon>Mytiloidea</taxon>
        <taxon>Mytilidae</taxon>
        <taxon>Mytilinae</taxon>
        <taxon>Mytilus</taxon>
    </lineage>
</organism>
<dbReference type="InterPro" id="IPR001073">
    <property type="entry name" value="C1q_dom"/>
</dbReference>
<gene>
    <name evidence="3" type="ORF">MEDL_53005</name>
</gene>
<dbReference type="AlphaFoldDB" id="A0A8S3UHT3"/>
<dbReference type="SUPFAM" id="SSF49842">
    <property type="entry name" value="TNF-like"/>
    <property type="match status" value="1"/>
</dbReference>
<evidence type="ECO:0000313" key="4">
    <source>
        <dbReference type="Proteomes" id="UP000683360"/>
    </source>
</evidence>
<protein>
    <recommendedName>
        <fullName evidence="2">C1q domain-containing protein</fullName>
    </recommendedName>
</protein>
<keyword evidence="1" id="KW-0732">Signal</keyword>
<dbReference type="InterPro" id="IPR008983">
    <property type="entry name" value="Tumour_necrosis_fac-like_dom"/>
</dbReference>